<reference evidence="2" key="1">
    <citation type="journal article" date="2010" name="Science">
        <title>Signatures of adaptation to obligate biotrophy in the Hyaloperonospora arabidopsidis genome.</title>
        <authorList>
            <person name="Baxter L."/>
            <person name="Tripathy S."/>
            <person name="Ishaque N."/>
            <person name="Boot N."/>
            <person name="Cabral A."/>
            <person name="Kemen E."/>
            <person name="Thines M."/>
            <person name="Ah-Fong A."/>
            <person name="Anderson R."/>
            <person name="Badejoko W."/>
            <person name="Bittner-Eddy P."/>
            <person name="Boore J.L."/>
            <person name="Chibucos M.C."/>
            <person name="Coates M."/>
            <person name="Dehal P."/>
            <person name="Delehaunty K."/>
            <person name="Dong S."/>
            <person name="Downton P."/>
            <person name="Dumas B."/>
            <person name="Fabro G."/>
            <person name="Fronick C."/>
            <person name="Fuerstenberg S.I."/>
            <person name="Fulton L."/>
            <person name="Gaulin E."/>
            <person name="Govers F."/>
            <person name="Hughes L."/>
            <person name="Humphray S."/>
            <person name="Jiang R.H."/>
            <person name="Judelson H."/>
            <person name="Kamoun S."/>
            <person name="Kyung K."/>
            <person name="Meijer H."/>
            <person name="Minx P."/>
            <person name="Morris P."/>
            <person name="Nelson J."/>
            <person name="Phuntumart V."/>
            <person name="Qutob D."/>
            <person name="Rehmany A."/>
            <person name="Rougon-Cardoso A."/>
            <person name="Ryden P."/>
            <person name="Torto-Alalibo T."/>
            <person name="Studholme D."/>
            <person name="Wang Y."/>
            <person name="Win J."/>
            <person name="Wood J."/>
            <person name="Clifton S.W."/>
            <person name="Rogers J."/>
            <person name="Van den Ackerveken G."/>
            <person name="Jones J.D."/>
            <person name="McDowell J.M."/>
            <person name="Beynon J."/>
            <person name="Tyler B.M."/>
        </authorList>
    </citation>
    <scope>NUCLEOTIDE SEQUENCE [LARGE SCALE GENOMIC DNA]</scope>
    <source>
        <strain evidence="2">Emoy2</strain>
    </source>
</reference>
<dbReference type="InParanoid" id="M4BX51"/>
<dbReference type="EMBL" id="JH598014">
    <property type="status" value="NOT_ANNOTATED_CDS"/>
    <property type="molecule type" value="Genomic_DNA"/>
</dbReference>
<evidence type="ECO:0000313" key="1">
    <source>
        <dbReference type="EnsemblProtists" id="HpaP811102"/>
    </source>
</evidence>
<dbReference type="EnsemblProtists" id="HpaT811102">
    <property type="protein sequence ID" value="HpaP811102"/>
    <property type="gene ID" value="HpaG811102"/>
</dbReference>
<dbReference type="AlphaFoldDB" id="M4BX51"/>
<reference evidence="1" key="2">
    <citation type="submission" date="2015-06" db="UniProtKB">
        <authorList>
            <consortium name="EnsemblProtists"/>
        </authorList>
    </citation>
    <scope>IDENTIFICATION</scope>
    <source>
        <strain evidence="1">Emoy2</strain>
    </source>
</reference>
<keyword evidence="2" id="KW-1185">Reference proteome</keyword>
<sequence>MNDAAATQFLSTVADRVDSTLKGNAQKLVEAVDRETLMLYMFTNPLGYKQIRTVLQTTGSKRVAQERKLLSNIQKWRKQFLKGGTGDKTLPIKKRWVDARKKRMRSALKKQSQAVVGHRMSNDAIESSELERVLIVARQINAFNQAFDTGFTLRNVLPKLNEAVARFAQRLTVAKREVTVGSQARLLLERHIQEWLDTNKRTQENESTYAKYIELFTKLHSGDRSSP</sequence>
<accession>M4BX51</accession>
<proteinExistence type="predicted"/>
<evidence type="ECO:0000313" key="2">
    <source>
        <dbReference type="Proteomes" id="UP000011713"/>
    </source>
</evidence>
<dbReference type="VEuPathDB" id="FungiDB:HpaG811102"/>
<name>M4BX51_HYAAE</name>
<dbReference type="Proteomes" id="UP000011713">
    <property type="component" value="Unassembled WGS sequence"/>
</dbReference>
<organism evidence="1 2">
    <name type="scientific">Hyaloperonospora arabidopsidis (strain Emoy2)</name>
    <name type="common">Downy mildew agent</name>
    <name type="synonym">Peronospora arabidopsidis</name>
    <dbReference type="NCBI Taxonomy" id="559515"/>
    <lineage>
        <taxon>Eukaryota</taxon>
        <taxon>Sar</taxon>
        <taxon>Stramenopiles</taxon>
        <taxon>Oomycota</taxon>
        <taxon>Peronosporomycetes</taxon>
        <taxon>Peronosporales</taxon>
        <taxon>Peronosporaceae</taxon>
        <taxon>Hyaloperonospora</taxon>
    </lineage>
</organism>
<protein>
    <submittedName>
        <fullName evidence="1">Uncharacterized protein</fullName>
    </submittedName>
</protein>
<dbReference type="HOGENOM" id="CLU_1221674_0_0_1"/>